<dbReference type="PANTHER" id="PTHR38926">
    <property type="entry name" value="F-BOX DOMAIN CONTAINING PROTEIN, EXPRESSED"/>
    <property type="match status" value="1"/>
</dbReference>
<dbReference type="InterPro" id="IPR001810">
    <property type="entry name" value="F-box_dom"/>
</dbReference>
<gene>
    <name evidence="3" type="primary">LOC104772498</name>
</gene>
<dbReference type="Gene3D" id="1.20.1280.50">
    <property type="match status" value="1"/>
</dbReference>
<dbReference type="SUPFAM" id="SSF81383">
    <property type="entry name" value="F-box domain"/>
    <property type="match status" value="1"/>
</dbReference>
<dbReference type="Pfam" id="PF12937">
    <property type="entry name" value="F-box-like"/>
    <property type="match status" value="1"/>
</dbReference>
<accession>A0ABM0Y4M1</accession>
<keyword evidence="2" id="KW-1185">Reference proteome</keyword>
<sequence length="330" mass="38117">MSSLMDQEASSENVIETSDIKEPKTENVVKGWENLDTDILVRILEEHFSINELTSGLELAHVCRGWRAVCCDPLLWDTLDLSHMNSVYIKAVKSPYVYVRRRCDEKVTRILKLFMSLSKGNTRTLIVNFNLILTSDMLTYTAERCPNLRRLVLPTMTRISKTGMKIALGFCENLESLTIPSLHDSQFLFSSIVKKLTFRELKVMGRIPAIFAEKLVEHLPNLKVLSLRCNAIYRDALLIILDGLESLEVLNISHSYLVVKQEHPEKKKLIVRELDQTIMEKASKLKRFVTCMEYMTCVMCKRTEKDVGRVRWNRYEEGLWKADEVSSLHL</sequence>
<dbReference type="Gene3D" id="3.80.10.10">
    <property type="entry name" value="Ribonuclease Inhibitor"/>
    <property type="match status" value="1"/>
</dbReference>
<feature type="domain" description="F-box" evidence="1">
    <location>
        <begin position="37"/>
        <end position="81"/>
    </location>
</feature>
<name>A0ABM0Y4M1_CAMSA</name>
<dbReference type="GeneID" id="104772498"/>
<protein>
    <submittedName>
        <fullName evidence="3">F-box/LRR-repeat protein At3g48880-like</fullName>
    </submittedName>
</protein>
<evidence type="ECO:0000313" key="2">
    <source>
        <dbReference type="Proteomes" id="UP000694864"/>
    </source>
</evidence>
<dbReference type="RefSeq" id="XP_010495404.2">
    <property type="nucleotide sequence ID" value="XM_010497102.2"/>
</dbReference>
<dbReference type="PANTHER" id="PTHR38926:SF13">
    <property type="entry name" value="F-BOX DOMAIN CONTAINING PROTEIN, EXPRESSED"/>
    <property type="match status" value="1"/>
</dbReference>
<evidence type="ECO:0000313" key="3">
    <source>
        <dbReference type="RefSeq" id="XP_010495404.2"/>
    </source>
</evidence>
<proteinExistence type="predicted"/>
<dbReference type="SUPFAM" id="SSF52047">
    <property type="entry name" value="RNI-like"/>
    <property type="match status" value="1"/>
</dbReference>
<reference evidence="3" key="2">
    <citation type="submission" date="2025-08" db="UniProtKB">
        <authorList>
            <consortium name="RefSeq"/>
        </authorList>
    </citation>
    <scope>IDENTIFICATION</scope>
    <source>
        <tissue evidence="3">Leaf</tissue>
    </source>
</reference>
<dbReference type="InterPro" id="IPR032675">
    <property type="entry name" value="LRR_dom_sf"/>
</dbReference>
<dbReference type="InterPro" id="IPR036047">
    <property type="entry name" value="F-box-like_dom_sf"/>
</dbReference>
<organism evidence="2 3">
    <name type="scientific">Camelina sativa</name>
    <name type="common">False flax</name>
    <name type="synonym">Myagrum sativum</name>
    <dbReference type="NCBI Taxonomy" id="90675"/>
    <lineage>
        <taxon>Eukaryota</taxon>
        <taxon>Viridiplantae</taxon>
        <taxon>Streptophyta</taxon>
        <taxon>Embryophyta</taxon>
        <taxon>Tracheophyta</taxon>
        <taxon>Spermatophyta</taxon>
        <taxon>Magnoliopsida</taxon>
        <taxon>eudicotyledons</taxon>
        <taxon>Gunneridae</taxon>
        <taxon>Pentapetalae</taxon>
        <taxon>rosids</taxon>
        <taxon>malvids</taxon>
        <taxon>Brassicales</taxon>
        <taxon>Brassicaceae</taxon>
        <taxon>Camelineae</taxon>
        <taxon>Camelina</taxon>
    </lineage>
</organism>
<reference evidence="2" key="1">
    <citation type="journal article" date="2014" name="Nat. Commun.">
        <title>The emerging biofuel crop Camelina sativa retains a highly undifferentiated hexaploid genome structure.</title>
        <authorList>
            <person name="Kagale S."/>
            <person name="Koh C."/>
            <person name="Nixon J."/>
            <person name="Bollina V."/>
            <person name="Clarke W.E."/>
            <person name="Tuteja R."/>
            <person name="Spillane C."/>
            <person name="Robinson S.J."/>
            <person name="Links M.G."/>
            <person name="Clarke C."/>
            <person name="Higgins E.E."/>
            <person name="Huebert T."/>
            <person name="Sharpe A.G."/>
            <person name="Parkin I.A."/>
        </authorList>
    </citation>
    <scope>NUCLEOTIDE SEQUENCE [LARGE SCALE GENOMIC DNA]</scope>
    <source>
        <strain evidence="2">cv. DH55</strain>
    </source>
</reference>
<evidence type="ECO:0000259" key="1">
    <source>
        <dbReference type="Pfam" id="PF12937"/>
    </source>
</evidence>
<dbReference type="Proteomes" id="UP000694864">
    <property type="component" value="Chromosome 20"/>
</dbReference>